<accession>A0A9W8H9V5</accession>
<feature type="signal peptide" evidence="1">
    <location>
        <begin position="1"/>
        <end position="17"/>
    </location>
</feature>
<sequence length="178" mass="18316">MRLSLIVAQALAATALAAPALVRRQAIEAEAGDSVSGGPSAISNPTINNGDMIDSSLITNGSEGEGDLVNNAFGNSITHINSNQANKDNLVINPTFVSSGGNSGSTANGNQNHLGDSQDVYPGFIRRRDAIVTNASFNPQFAAGFGYPQAAYAPVFAGYQPPTINGQVQNAAIIQNQA</sequence>
<comment type="caution">
    <text evidence="2">The sequence shown here is derived from an EMBL/GenBank/DDBJ whole genome shotgun (WGS) entry which is preliminary data.</text>
</comment>
<reference evidence="2" key="1">
    <citation type="submission" date="2022-07" db="EMBL/GenBank/DDBJ databases">
        <title>Phylogenomic reconstructions and comparative analyses of Kickxellomycotina fungi.</title>
        <authorList>
            <person name="Reynolds N.K."/>
            <person name="Stajich J.E."/>
            <person name="Barry K."/>
            <person name="Grigoriev I.V."/>
            <person name="Crous P."/>
            <person name="Smith M.E."/>
        </authorList>
    </citation>
    <scope>NUCLEOTIDE SEQUENCE</scope>
    <source>
        <strain evidence="2">NBRC 105414</strain>
    </source>
</reference>
<dbReference type="AlphaFoldDB" id="A0A9W8H9V5"/>
<evidence type="ECO:0000256" key="1">
    <source>
        <dbReference type="SAM" id="SignalP"/>
    </source>
</evidence>
<name>A0A9W8H9V5_9FUNG</name>
<evidence type="ECO:0000313" key="3">
    <source>
        <dbReference type="Proteomes" id="UP001140217"/>
    </source>
</evidence>
<protein>
    <submittedName>
        <fullName evidence="2">Uncharacterized protein</fullName>
    </submittedName>
</protein>
<organism evidence="2 3">
    <name type="scientific">Coemansia javaensis</name>
    <dbReference type="NCBI Taxonomy" id="2761396"/>
    <lineage>
        <taxon>Eukaryota</taxon>
        <taxon>Fungi</taxon>
        <taxon>Fungi incertae sedis</taxon>
        <taxon>Zoopagomycota</taxon>
        <taxon>Kickxellomycotina</taxon>
        <taxon>Kickxellomycetes</taxon>
        <taxon>Kickxellales</taxon>
        <taxon>Kickxellaceae</taxon>
        <taxon>Coemansia</taxon>
    </lineage>
</organism>
<dbReference type="EMBL" id="JANBUL010000278">
    <property type="protein sequence ID" value="KAJ2777636.1"/>
    <property type="molecule type" value="Genomic_DNA"/>
</dbReference>
<dbReference type="OrthoDB" id="5589906at2759"/>
<proteinExistence type="predicted"/>
<dbReference type="Proteomes" id="UP001140217">
    <property type="component" value="Unassembled WGS sequence"/>
</dbReference>
<evidence type="ECO:0000313" key="2">
    <source>
        <dbReference type="EMBL" id="KAJ2777636.1"/>
    </source>
</evidence>
<keyword evidence="1" id="KW-0732">Signal</keyword>
<feature type="chain" id="PRO_5040739781" evidence="1">
    <location>
        <begin position="18"/>
        <end position="178"/>
    </location>
</feature>
<gene>
    <name evidence="2" type="ORF">H4R18_005047</name>
</gene>
<keyword evidence="3" id="KW-1185">Reference proteome</keyword>